<evidence type="ECO:0000256" key="1">
    <source>
        <dbReference type="ARBA" id="ARBA00022723"/>
    </source>
</evidence>
<keyword evidence="6" id="KW-0812">Transmembrane</keyword>
<dbReference type="InterPro" id="IPR036457">
    <property type="entry name" value="PPM-type-like_dom_sf"/>
</dbReference>
<dbReference type="Gene3D" id="3.60.40.10">
    <property type="entry name" value="PPM-type phosphatase domain"/>
    <property type="match status" value="1"/>
</dbReference>
<dbReference type="Pfam" id="PF00481">
    <property type="entry name" value="PP2C"/>
    <property type="match status" value="1"/>
</dbReference>
<keyword evidence="6" id="KW-0472">Membrane</keyword>
<feature type="compositionally biased region" description="Polar residues" evidence="5">
    <location>
        <begin position="627"/>
        <end position="642"/>
    </location>
</feature>
<protein>
    <submittedName>
        <fullName evidence="8">Protein phosphatase 1L</fullName>
    </submittedName>
</protein>
<evidence type="ECO:0000256" key="4">
    <source>
        <dbReference type="RuleBase" id="RU003465"/>
    </source>
</evidence>
<dbReference type="Proteomes" id="UP000070412">
    <property type="component" value="Unassembled WGS sequence"/>
</dbReference>
<accession>A0A834RBT4</accession>
<evidence type="ECO:0000256" key="5">
    <source>
        <dbReference type="SAM" id="MobiDB-lite"/>
    </source>
</evidence>
<keyword evidence="3 4" id="KW-0904">Protein phosphatase</keyword>
<feature type="transmembrane region" description="Helical" evidence="6">
    <location>
        <begin position="252"/>
        <end position="273"/>
    </location>
</feature>
<name>A0A834RBT4_SARSC</name>
<reference evidence="8" key="2">
    <citation type="submission" date="2020-01" db="EMBL/GenBank/DDBJ databases">
        <authorList>
            <person name="Korhonen P.K.K."/>
            <person name="Guangxu M.G."/>
            <person name="Wang T.W."/>
            <person name="Stroehlein A.J.S."/>
            <person name="Young N.D."/>
            <person name="Ang C.-S.A."/>
            <person name="Fernando D.W.F."/>
            <person name="Lu H.L."/>
            <person name="Taylor S.T."/>
            <person name="Ehtesham M.E.M."/>
            <person name="Najaraj S.H.N."/>
            <person name="Harsha G.H.G."/>
            <person name="Madugundu A.M."/>
            <person name="Renuse S.R."/>
            <person name="Holt D.H."/>
            <person name="Pandey A.P."/>
            <person name="Papenfuss A.P."/>
            <person name="Gasser R.B.G."/>
            <person name="Fischer K.F."/>
        </authorList>
    </citation>
    <scope>NUCLEOTIDE SEQUENCE</scope>
    <source>
        <strain evidence="8">SSS_KF_BRIS2020</strain>
    </source>
</reference>
<evidence type="ECO:0000256" key="6">
    <source>
        <dbReference type="SAM" id="Phobius"/>
    </source>
</evidence>
<dbReference type="OrthoDB" id="343114at2759"/>
<comment type="similarity">
    <text evidence="4">Belongs to the PP2C family.</text>
</comment>
<organism evidence="8">
    <name type="scientific">Sarcoptes scabiei</name>
    <name type="common">Itch mite</name>
    <name type="synonym">Acarus scabiei</name>
    <dbReference type="NCBI Taxonomy" id="52283"/>
    <lineage>
        <taxon>Eukaryota</taxon>
        <taxon>Metazoa</taxon>
        <taxon>Ecdysozoa</taxon>
        <taxon>Arthropoda</taxon>
        <taxon>Chelicerata</taxon>
        <taxon>Arachnida</taxon>
        <taxon>Acari</taxon>
        <taxon>Acariformes</taxon>
        <taxon>Sarcoptiformes</taxon>
        <taxon>Astigmata</taxon>
        <taxon>Psoroptidia</taxon>
        <taxon>Sarcoptoidea</taxon>
        <taxon>Sarcoptidae</taxon>
        <taxon>Sarcoptinae</taxon>
        <taxon>Sarcoptes</taxon>
    </lineage>
</organism>
<keyword evidence="6" id="KW-1133">Transmembrane helix</keyword>
<evidence type="ECO:0000256" key="3">
    <source>
        <dbReference type="ARBA" id="ARBA00022912"/>
    </source>
</evidence>
<feature type="region of interest" description="Disordered" evidence="5">
    <location>
        <begin position="626"/>
        <end position="655"/>
    </location>
</feature>
<dbReference type="GO" id="GO:0046872">
    <property type="term" value="F:metal ion binding"/>
    <property type="evidence" value="ECO:0007669"/>
    <property type="project" value="UniProtKB-KW"/>
</dbReference>
<proteinExistence type="inferred from homology"/>
<dbReference type="GO" id="GO:0004722">
    <property type="term" value="F:protein serine/threonine phosphatase activity"/>
    <property type="evidence" value="ECO:0007669"/>
    <property type="project" value="InterPro"/>
</dbReference>
<dbReference type="InterPro" id="IPR000222">
    <property type="entry name" value="PP2C_BS"/>
</dbReference>
<feature type="transmembrane region" description="Helical" evidence="6">
    <location>
        <begin position="206"/>
        <end position="224"/>
    </location>
</feature>
<dbReference type="EMBL" id="WVUK01000062">
    <property type="protein sequence ID" value="KAF7490958.1"/>
    <property type="molecule type" value="Genomic_DNA"/>
</dbReference>
<evidence type="ECO:0000313" key="10">
    <source>
        <dbReference type="Proteomes" id="UP000070412"/>
    </source>
</evidence>
<keyword evidence="1" id="KW-0479">Metal-binding</keyword>
<dbReference type="PROSITE" id="PS01032">
    <property type="entry name" value="PPM_1"/>
    <property type="match status" value="1"/>
</dbReference>
<reference evidence="10" key="1">
    <citation type="journal article" date="2020" name="PLoS Negl. Trop. Dis.">
        <title>High-quality nuclear genome for Sarcoptes scabiei-A critical resource for a neglected parasite.</title>
        <authorList>
            <person name="Korhonen P.K."/>
            <person name="Gasser R.B."/>
            <person name="Ma G."/>
            <person name="Wang T."/>
            <person name="Stroehlein A.J."/>
            <person name="Young N.D."/>
            <person name="Ang C.S."/>
            <person name="Fernando D.D."/>
            <person name="Lu H.C."/>
            <person name="Taylor S."/>
            <person name="Reynolds S.L."/>
            <person name="Mofiz E."/>
            <person name="Najaraj S.H."/>
            <person name="Gowda H."/>
            <person name="Madugundu A."/>
            <person name="Renuse S."/>
            <person name="Holt D."/>
            <person name="Pandey A."/>
            <person name="Papenfuss A.T."/>
            <person name="Fischer K."/>
        </authorList>
    </citation>
    <scope>NUCLEOTIDE SEQUENCE [LARGE SCALE GENOMIC DNA]</scope>
</reference>
<evidence type="ECO:0000259" key="7">
    <source>
        <dbReference type="PROSITE" id="PS51746"/>
    </source>
</evidence>
<gene>
    <name evidence="8" type="ORF">SSS_6398</name>
</gene>
<evidence type="ECO:0000313" key="9">
    <source>
        <dbReference type="EnsemblMetazoa" id="KAF7490958.1"/>
    </source>
</evidence>
<feature type="domain" description="PPM-type phosphatase" evidence="7">
    <location>
        <begin position="294"/>
        <end position="612"/>
    </location>
</feature>
<dbReference type="EnsemblMetazoa" id="SSS_6398s_mrna">
    <property type="protein sequence ID" value="KAF7490958.1"/>
    <property type="gene ID" value="SSS_6398"/>
</dbReference>
<dbReference type="SUPFAM" id="SSF81606">
    <property type="entry name" value="PP2C-like"/>
    <property type="match status" value="1"/>
</dbReference>
<dbReference type="PANTHER" id="PTHR47992">
    <property type="entry name" value="PROTEIN PHOSPHATASE"/>
    <property type="match status" value="1"/>
</dbReference>
<sequence>MMVIVNARMIDKIIGIWFKIWLINLMSINLNGIVQCQITDIFNSDEEEYQNYSYEQSSKIYSVEDEDLQKLDNQRYDFQEEVLTNHSSDHRFDQSTPLLSSSLSYFTLPFNMSSIINQSIVFNQNLFSSVFANLNSICENLMEKCWSLFPPNIDQNSQQDDYSEAEDSKNDPHTYRNSLEMKYLFSQMTIANLVNLMREILFRMETIALLSLFLLIYLVIHFYSRRFTVNNYLESNISNQSSFSFFNLLNRIFWKIFRLLNFTIVFAHLFTVVDSTIKSYFDHPTIINQSHFDLAAVYSMQGRRPNMEDCFSLRNNVSTELGIEYYAIFDGHGGPNAALYADREIFDRISKRIRKVIENSKSEEISIDSCSKKDANLICTSSMQSSKVFENKINVEAHRFKLLTLTMMKNILNEEVINVDKSLVEQFTRSNDISGTTVLIAIRLLHSNKLLVANVGDSRGILCDSKGTTIPLSFDHKPYQSKEYRRIIDAGGYISLKGVYRVNGILAISRALGDYPLKENRLIIPDPDILTFDLNELQPKFMIMATDGFWDTFSNENAVKFVHDELSQMSSSAIIKPTQSLSSIALHVAKRLAKEAFTRESYDNITVIFILFDKDLKKFSTAFAKATPSSSNPTIKTKSTNDCLADKNEMKSIST</sequence>
<keyword evidence="10" id="KW-1185">Reference proteome</keyword>
<dbReference type="PROSITE" id="PS51746">
    <property type="entry name" value="PPM_2"/>
    <property type="match status" value="1"/>
</dbReference>
<feature type="compositionally biased region" description="Basic and acidic residues" evidence="5">
    <location>
        <begin position="644"/>
        <end position="655"/>
    </location>
</feature>
<evidence type="ECO:0000313" key="8">
    <source>
        <dbReference type="EMBL" id="KAF7490958.1"/>
    </source>
</evidence>
<keyword evidence="2 4" id="KW-0378">Hydrolase</keyword>
<dbReference type="InterPro" id="IPR015655">
    <property type="entry name" value="PP2C"/>
</dbReference>
<dbReference type="AlphaFoldDB" id="A0A834RBT4"/>
<dbReference type="InterPro" id="IPR001932">
    <property type="entry name" value="PPM-type_phosphatase-like_dom"/>
</dbReference>
<dbReference type="CDD" id="cd00143">
    <property type="entry name" value="PP2Cc"/>
    <property type="match status" value="1"/>
</dbReference>
<evidence type="ECO:0000256" key="2">
    <source>
        <dbReference type="ARBA" id="ARBA00022801"/>
    </source>
</evidence>
<dbReference type="SMART" id="SM00332">
    <property type="entry name" value="PP2Cc"/>
    <property type="match status" value="1"/>
</dbReference>
<reference evidence="9" key="3">
    <citation type="submission" date="2022-06" db="UniProtKB">
        <authorList>
            <consortium name="EnsemblMetazoa"/>
        </authorList>
    </citation>
    <scope>IDENTIFICATION</scope>
</reference>